<dbReference type="EnsemblPlants" id="PNT74296">
    <property type="protein sequence ID" value="PNT74296"/>
    <property type="gene ID" value="BRADI_1g12196v3"/>
</dbReference>
<dbReference type="Gramene" id="PNT74294">
    <property type="protein sequence ID" value="PNT74294"/>
    <property type="gene ID" value="BRADI_1g12196v3"/>
</dbReference>
<dbReference type="EMBL" id="CM000880">
    <property type="protein sequence ID" value="PNT74294.1"/>
    <property type="molecule type" value="Genomic_DNA"/>
</dbReference>
<dbReference type="InParanoid" id="A0A2K2DJ48"/>
<dbReference type="EMBL" id="CM000880">
    <property type="protein sequence ID" value="PNT74295.1"/>
    <property type="molecule type" value="Genomic_DNA"/>
</dbReference>
<organism evidence="2">
    <name type="scientific">Brachypodium distachyon</name>
    <name type="common">Purple false brome</name>
    <name type="synonym">Trachynia distachya</name>
    <dbReference type="NCBI Taxonomy" id="15368"/>
    <lineage>
        <taxon>Eukaryota</taxon>
        <taxon>Viridiplantae</taxon>
        <taxon>Streptophyta</taxon>
        <taxon>Embryophyta</taxon>
        <taxon>Tracheophyta</taxon>
        <taxon>Spermatophyta</taxon>
        <taxon>Magnoliopsida</taxon>
        <taxon>Liliopsida</taxon>
        <taxon>Poales</taxon>
        <taxon>Poaceae</taxon>
        <taxon>BOP clade</taxon>
        <taxon>Pooideae</taxon>
        <taxon>Stipodae</taxon>
        <taxon>Brachypodieae</taxon>
        <taxon>Brachypodium</taxon>
    </lineage>
</organism>
<reference evidence="2 3" key="1">
    <citation type="journal article" date="2010" name="Nature">
        <title>Genome sequencing and analysis of the model grass Brachypodium distachyon.</title>
        <authorList>
            <consortium name="International Brachypodium Initiative"/>
        </authorList>
    </citation>
    <scope>NUCLEOTIDE SEQUENCE [LARGE SCALE GENOMIC DNA]</scope>
    <source>
        <strain evidence="2 3">Bd21</strain>
    </source>
</reference>
<dbReference type="EnsemblPlants" id="PNT74293">
    <property type="protein sequence ID" value="PNT74293"/>
    <property type="gene ID" value="BRADI_1g12196v3"/>
</dbReference>
<dbReference type="AlphaFoldDB" id="A0A2K2DJ48"/>
<dbReference type="Gramene" id="PNT74295">
    <property type="protein sequence ID" value="PNT74295"/>
    <property type="gene ID" value="BRADI_1g12196v3"/>
</dbReference>
<reference evidence="2" key="2">
    <citation type="submission" date="2017-06" db="EMBL/GenBank/DDBJ databases">
        <title>WGS assembly of Brachypodium distachyon.</title>
        <authorList>
            <consortium name="The International Brachypodium Initiative"/>
            <person name="Lucas S."/>
            <person name="Harmon-Smith M."/>
            <person name="Lail K."/>
            <person name="Tice H."/>
            <person name="Grimwood J."/>
            <person name="Bruce D."/>
            <person name="Barry K."/>
            <person name="Shu S."/>
            <person name="Lindquist E."/>
            <person name="Wang M."/>
            <person name="Pitluck S."/>
            <person name="Vogel J.P."/>
            <person name="Garvin D.F."/>
            <person name="Mockler T.C."/>
            <person name="Schmutz J."/>
            <person name="Rokhsar D."/>
            <person name="Bevan M.W."/>
        </authorList>
    </citation>
    <scope>NUCLEOTIDE SEQUENCE</scope>
    <source>
        <strain evidence="2">Bd21</strain>
    </source>
</reference>
<dbReference type="Proteomes" id="UP000008810">
    <property type="component" value="Chromosome 1"/>
</dbReference>
<dbReference type="EnsemblPlants" id="PNT74295">
    <property type="protein sequence ID" value="PNT74295"/>
    <property type="gene ID" value="BRADI_1g12196v3"/>
</dbReference>
<accession>A0A2K2DJ48</accession>
<evidence type="ECO:0000313" key="2">
    <source>
        <dbReference type="EMBL" id="PNT74296.1"/>
    </source>
</evidence>
<dbReference type="EMBL" id="CM000880">
    <property type="protein sequence ID" value="PNT74296.1"/>
    <property type="molecule type" value="Genomic_DNA"/>
</dbReference>
<gene>
    <name evidence="2" type="ORF">BRADI_1g12196v3</name>
</gene>
<evidence type="ECO:0000256" key="1">
    <source>
        <dbReference type="SAM" id="MobiDB-lite"/>
    </source>
</evidence>
<evidence type="ECO:0000313" key="4">
    <source>
        <dbReference type="Proteomes" id="UP000008810"/>
    </source>
</evidence>
<proteinExistence type="predicted"/>
<dbReference type="Gramene" id="PNT74293">
    <property type="protein sequence ID" value="PNT74293"/>
    <property type="gene ID" value="BRADI_1g12196v3"/>
</dbReference>
<protein>
    <submittedName>
        <fullName evidence="2 3">Uncharacterized protein</fullName>
    </submittedName>
</protein>
<reference evidence="3" key="3">
    <citation type="submission" date="2018-08" db="UniProtKB">
        <authorList>
            <consortium name="EnsemblPlants"/>
        </authorList>
    </citation>
    <scope>IDENTIFICATION</scope>
    <source>
        <strain evidence="3">cv. Bd21</strain>
    </source>
</reference>
<evidence type="ECO:0000313" key="3">
    <source>
        <dbReference type="EnsemblPlants" id="PNT74293"/>
    </source>
</evidence>
<dbReference type="Gramene" id="PNT74296">
    <property type="protein sequence ID" value="PNT74296"/>
    <property type="gene ID" value="BRADI_1g12196v3"/>
</dbReference>
<sequence>MGPARPLQHTNAQPGPRIPNTHQTIGPPFAAKAQCSPNPRTVHMPEFGTRHGARGWLGVLPTNPSPPAAFAVRQSVEHRTFQPGKGLMVAWLGCPAHLTIRIHFLVETDRGPEIGVGR</sequence>
<keyword evidence="4" id="KW-1185">Reference proteome</keyword>
<name>A0A2K2DJ48_BRADI</name>
<dbReference type="EnsemblPlants" id="PNT74294">
    <property type="protein sequence ID" value="PNT74294"/>
    <property type="gene ID" value="BRADI_1g12196v3"/>
</dbReference>
<feature type="region of interest" description="Disordered" evidence="1">
    <location>
        <begin position="1"/>
        <end position="38"/>
    </location>
</feature>
<dbReference type="EMBL" id="CM000880">
    <property type="protein sequence ID" value="PNT74293.1"/>
    <property type="molecule type" value="Genomic_DNA"/>
</dbReference>